<dbReference type="AlphaFoldDB" id="A0A1S9P7W6"/>
<feature type="transmembrane region" description="Helical" evidence="1">
    <location>
        <begin position="141"/>
        <end position="160"/>
    </location>
</feature>
<dbReference type="EMBL" id="MBTF01000037">
    <property type="protein sequence ID" value="OOQ57034.1"/>
    <property type="molecule type" value="Genomic_DNA"/>
</dbReference>
<keyword evidence="1" id="KW-0812">Transmembrane</keyword>
<name>A0A1S9P7W6_9SPHI</name>
<feature type="domain" description="Acyltransferase 3" evidence="2">
    <location>
        <begin position="10"/>
        <end position="326"/>
    </location>
</feature>
<protein>
    <recommendedName>
        <fullName evidence="2">Acyltransferase 3 domain-containing protein</fullName>
    </recommendedName>
</protein>
<dbReference type="InterPro" id="IPR002656">
    <property type="entry name" value="Acyl_transf_3_dom"/>
</dbReference>
<dbReference type="PANTHER" id="PTHR23028:SF53">
    <property type="entry name" value="ACYL_TRANSF_3 DOMAIN-CONTAINING PROTEIN"/>
    <property type="match status" value="1"/>
</dbReference>
<dbReference type="RefSeq" id="WP_162276951.1">
    <property type="nucleotide sequence ID" value="NZ_MBTF01000037.1"/>
</dbReference>
<evidence type="ECO:0000256" key="1">
    <source>
        <dbReference type="SAM" id="Phobius"/>
    </source>
</evidence>
<dbReference type="InterPro" id="IPR050879">
    <property type="entry name" value="Acyltransferase_3"/>
</dbReference>
<evidence type="ECO:0000259" key="2">
    <source>
        <dbReference type="Pfam" id="PF01757"/>
    </source>
</evidence>
<feature type="transmembrane region" description="Helical" evidence="1">
    <location>
        <begin position="113"/>
        <end position="134"/>
    </location>
</feature>
<dbReference type="GO" id="GO:0016747">
    <property type="term" value="F:acyltransferase activity, transferring groups other than amino-acyl groups"/>
    <property type="evidence" value="ECO:0007669"/>
    <property type="project" value="InterPro"/>
</dbReference>
<organism evidence="3 4">
    <name type="scientific">Mucilaginibacter pedocola</name>
    <dbReference type="NCBI Taxonomy" id="1792845"/>
    <lineage>
        <taxon>Bacteria</taxon>
        <taxon>Pseudomonadati</taxon>
        <taxon>Bacteroidota</taxon>
        <taxon>Sphingobacteriia</taxon>
        <taxon>Sphingobacteriales</taxon>
        <taxon>Sphingobacteriaceae</taxon>
        <taxon>Mucilaginibacter</taxon>
    </lineage>
</organism>
<dbReference type="Pfam" id="PF01757">
    <property type="entry name" value="Acyl_transf_3"/>
    <property type="match status" value="1"/>
</dbReference>
<reference evidence="3 4" key="1">
    <citation type="submission" date="2016-07" db="EMBL/GenBank/DDBJ databases">
        <title>Genomic analysis of zinc-resistant bacterium Mucilaginibacter pedocola TBZ30.</title>
        <authorList>
            <person name="Huang J."/>
            <person name="Tang J."/>
        </authorList>
    </citation>
    <scope>NUCLEOTIDE SEQUENCE [LARGE SCALE GENOMIC DNA]</scope>
    <source>
        <strain evidence="3 4">TBZ30</strain>
    </source>
</reference>
<comment type="caution">
    <text evidence="3">The sequence shown here is derived from an EMBL/GenBank/DDBJ whole genome shotgun (WGS) entry which is preliminary data.</text>
</comment>
<accession>A0A1S9P7W6</accession>
<dbReference type="GO" id="GO:0000271">
    <property type="term" value="P:polysaccharide biosynthetic process"/>
    <property type="evidence" value="ECO:0007669"/>
    <property type="project" value="TreeGrafter"/>
</dbReference>
<dbReference type="PANTHER" id="PTHR23028">
    <property type="entry name" value="ACETYLTRANSFERASE"/>
    <property type="match status" value="1"/>
</dbReference>
<feature type="transmembrane region" description="Helical" evidence="1">
    <location>
        <begin position="237"/>
        <end position="258"/>
    </location>
</feature>
<keyword evidence="1" id="KW-0472">Membrane</keyword>
<keyword evidence="4" id="KW-1185">Reference proteome</keyword>
<dbReference type="STRING" id="1792845.BC343_15985"/>
<feature type="transmembrane region" description="Helical" evidence="1">
    <location>
        <begin position="6"/>
        <end position="32"/>
    </location>
</feature>
<feature type="transmembrane region" description="Helical" evidence="1">
    <location>
        <begin position="53"/>
        <end position="73"/>
    </location>
</feature>
<feature type="transmembrane region" description="Helical" evidence="1">
    <location>
        <begin position="307"/>
        <end position="328"/>
    </location>
</feature>
<gene>
    <name evidence="3" type="ORF">BC343_15985</name>
</gene>
<feature type="transmembrane region" description="Helical" evidence="1">
    <location>
        <begin position="175"/>
        <end position="193"/>
    </location>
</feature>
<dbReference type="GO" id="GO:0016020">
    <property type="term" value="C:membrane"/>
    <property type="evidence" value="ECO:0007669"/>
    <property type="project" value="TreeGrafter"/>
</dbReference>
<evidence type="ECO:0000313" key="3">
    <source>
        <dbReference type="EMBL" id="OOQ57034.1"/>
    </source>
</evidence>
<feature type="transmembrane region" description="Helical" evidence="1">
    <location>
        <begin position="205"/>
        <end position="225"/>
    </location>
</feature>
<proteinExistence type="predicted"/>
<sequence>MKKYSIISFFYGHFAVNFFIVLSGFCLTIPLIKHNTLSLNGGIILFYKKRFKRIAIPYYLAVAFSLLLILSLIGKNTGRHWDVSLPVTGKSIVTHLLLVQDVFSETMFKINHALWTISVEFRIYLFFPLLLWVWRKFGIAATLLLTVVISVIIFLIATYANTHYNLGIEQSLDGVNPYIVLFALGMLAAHISLSSNHKAARLRAGLPWLIICIALFVLVFAIQRFPAFANLPYSFEYHDVLFGCWTLSFLVLVSGDKVPFLKRILSFRPLVFAGTFAFSIYLIHAPLIQVIWQYIIAPMGLGEVTSYYLMVFIGTPFIVAVSYLFYLFCERPFMNHKKPAFSTNQDNYNPLTDDALNRP</sequence>
<dbReference type="Proteomes" id="UP000189739">
    <property type="component" value="Unassembled WGS sequence"/>
</dbReference>
<evidence type="ECO:0000313" key="4">
    <source>
        <dbReference type="Proteomes" id="UP000189739"/>
    </source>
</evidence>
<feature type="transmembrane region" description="Helical" evidence="1">
    <location>
        <begin position="270"/>
        <end position="295"/>
    </location>
</feature>
<keyword evidence="1" id="KW-1133">Transmembrane helix</keyword>